<dbReference type="AlphaFoldDB" id="A0A4C1XXA8"/>
<comment type="caution">
    <text evidence="2">The sequence shown here is derived from an EMBL/GenBank/DDBJ whole genome shotgun (WGS) entry which is preliminary data.</text>
</comment>
<dbReference type="EMBL" id="BGZK01000967">
    <property type="protein sequence ID" value="GBP66795.1"/>
    <property type="molecule type" value="Genomic_DNA"/>
</dbReference>
<evidence type="ECO:0000313" key="2">
    <source>
        <dbReference type="EMBL" id="GBP66795.1"/>
    </source>
</evidence>
<evidence type="ECO:0000256" key="1">
    <source>
        <dbReference type="SAM" id="MobiDB-lite"/>
    </source>
</evidence>
<protein>
    <submittedName>
        <fullName evidence="2">Uncharacterized protein</fullName>
    </submittedName>
</protein>
<proteinExistence type="predicted"/>
<name>A0A4C1XXA8_EUMVA</name>
<dbReference type="Proteomes" id="UP000299102">
    <property type="component" value="Unassembled WGS sequence"/>
</dbReference>
<gene>
    <name evidence="2" type="ORF">EVAR_48202_1</name>
</gene>
<keyword evidence="3" id="KW-1185">Reference proteome</keyword>
<accession>A0A4C1XXA8</accession>
<reference evidence="2 3" key="1">
    <citation type="journal article" date="2019" name="Commun. Biol.">
        <title>The bagworm genome reveals a unique fibroin gene that provides high tensile strength.</title>
        <authorList>
            <person name="Kono N."/>
            <person name="Nakamura H."/>
            <person name="Ohtoshi R."/>
            <person name="Tomita M."/>
            <person name="Numata K."/>
            <person name="Arakawa K."/>
        </authorList>
    </citation>
    <scope>NUCLEOTIDE SEQUENCE [LARGE SCALE GENOMIC DNA]</scope>
</reference>
<sequence length="132" mass="14783">MSIVVVLPEIDNDACQRFCKISHNITIGGGILFVNVTHLKLKTCNETKDISQTLRRGGYARGGRKSREPSVIRDTSFMPEQLKTKLRGPVRRLWPGAPGDLGRSRQDEFPRNLTQDCPGVYNSNSNKIVRST</sequence>
<feature type="region of interest" description="Disordered" evidence="1">
    <location>
        <begin position="93"/>
        <end position="117"/>
    </location>
</feature>
<evidence type="ECO:0000313" key="3">
    <source>
        <dbReference type="Proteomes" id="UP000299102"/>
    </source>
</evidence>
<organism evidence="2 3">
    <name type="scientific">Eumeta variegata</name>
    <name type="common">Bagworm moth</name>
    <name type="synonym">Eumeta japonica</name>
    <dbReference type="NCBI Taxonomy" id="151549"/>
    <lineage>
        <taxon>Eukaryota</taxon>
        <taxon>Metazoa</taxon>
        <taxon>Ecdysozoa</taxon>
        <taxon>Arthropoda</taxon>
        <taxon>Hexapoda</taxon>
        <taxon>Insecta</taxon>
        <taxon>Pterygota</taxon>
        <taxon>Neoptera</taxon>
        <taxon>Endopterygota</taxon>
        <taxon>Lepidoptera</taxon>
        <taxon>Glossata</taxon>
        <taxon>Ditrysia</taxon>
        <taxon>Tineoidea</taxon>
        <taxon>Psychidae</taxon>
        <taxon>Oiketicinae</taxon>
        <taxon>Eumeta</taxon>
    </lineage>
</organism>